<dbReference type="InterPro" id="IPR002110">
    <property type="entry name" value="Ankyrin_rpt"/>
</dbReference>
<evidence type="ECO:0000256" key="8">
    <source>
        <dbReference type="RuleBase" id="RU079119"/>
    </source>
</evidence>
<dbReference type="EC" id="2.3.1.225" evidence="8"/>
<feature type="region of interest" description="Disordered" evidence="9">
    <location>
        <begin position="528"/>
        <end position="560"/>
    </location>
</feature>
<dbReference type="Pfam" id="PF13637">
    <property type="entry name" value="Ank_4"/>
    <property type="match status" value="1"/>
</dbReference>
<dbReference type="PROSITE" id="PS50297">
    <property type="entry name" value="ANK_REP_REGION"/>
    <property type="match status" value="2"/>
</dbReference>
<dbReference type="PANTHER" id="PTHR24161">
    <property type="entry name" value="ANK_REP_REGION DOMAIN-CONTAINING PROTEIN-RELATED"/>
    <property type="match status" value="1"/>
</dbReference>
<sequence length="663" mass="72654">MVDFLISQGVEINTPDRKGQRPLHWAALTGNIQICKLLLDNGADVDARDNNGYTSLIVAVQHGFLMLVQYLLYRHASDALCDQAGHSPLHWAAFQGDRDLVEFFITQRHLSPNVVDHERMTPLHWAALRGHLPVTRPALLSLHPPPRLHASTHPSLLFSLTEPPAPPRPVRRDAKDGLTPAGMAARKHHTDVVRSLKRARMLAPVMRVPAVGRLFGRNFRRLSVVLIFTLVRAPVGRVGWAGAVGAAVALVRLVAIARNDRAWRWRGGAPRVLSHLAISPHLVSHLISPHLASHLISSHLTLPLISSHLTLPLISSHLTSPCLSSHLTSPHFASHLTRHYRLWWLGYLAFSLLFFGTYCRALLADPGRLPQRPVCEAYIRDLIIIVIAWLRGMASCLRGVVGSVQDLEKGRGGLCPVCHIRRPLRAKHCRVCGRCVARLDHHCSYTGGCVGLRNQGSFVRWLVLFVGGIAYWNATIALFLFAMQGLSLSLLPLLGGLLRTQLAQIARNITTNERLNAARYAYLHTPPTPASVSATTPAARRGGGTPPPPAGSPWPLASPPPACEFPPARLPPLEALPPGPPVEPIRFPPEPSDPRAAMGGAAPFFNPFDRGILRNLIEFCGIGPDNPDYFKIGIDPDPEQDQEPSPHDGDDSLIGEPEERHGT</sequence>
<keyword evidence="8" id="KW-0808">Transferase</keyword>
<feature type="repeat" description="ANK" evidence="7">
    <location>
        <begin position="84"/>
        <end position="105"/>
    </location>
</feature>
<feature type="compositionally biased region" description="Pro residues" evidence="9">
    <location>
        <begin position="545"/>
        <end position="560"/>
    </location>
</feature>
<evidence type="ECO:0000256" key="9">
    <source>
        <dbReference type="SAM" id="MobiDB-lite"/>
    </source>
</evidence>
<comment type="domain">
    <text evidence="8">The DHHC domain is required for palmitoyltransferase activity.</text>
</comment>
<evidence type="ECO:0000256" key="3">
    <source>
        <dbReference type="ARBA" id="ARBA00022737"/>
    </source>
</evidence>
<dbReference type="InterPro" id="IPR036770">
    <property type="entry name" value="Ankyrin_rpt-contain_sf"/>
</dbReference>
<comment type="caution">
    <text evidence="11">The sequence shown here is derived from an EMBL/GenBank/DDBJ whole genome shotgun (WGS) entry which is preliminary data.</text>
</comment>
<dbReference type="SUPFAM" id="SSF48403">
    <property type="entry name" value="Ankyrin repeat"/>
    <property type="match status" value="1"/>
</dbReference>
<feature type="transmembrane region" description="Helical" evidence="8">
    <location>
        <begin position="342"/>
        <end position="363"/>
    </location>
</feature>
<keyword evidence="5 7" id="KW-0040">ANK repeat</keyword>
<evidence type="ECO:0000313" key="12">
    <source>
        <dbReference type="Proteomes" id="UP001141327"/>
    </source>
</evidence>
<feature type="domain" description="Palmitoyltransferase DHHC" evidence="10">
    <location>
        <begin position="413"/>
        <end position="471"/>
    </location>
</feature>
<feature type="transmembrane region" description="Helical" evidence="8">
    <location>
        <begin position="383"/>
        <end position="401"/>
    </location>
</feature>
<dbReference type="Gene3D" id="1.25.40.20">
    <property type="entry name" value="Ankyrin repeat-containing domain"/>
    <property type="match status" value="1"/>
</dbReference>
<dbReference type="EMBL" id="JAPMOS010000006">
    <property type="protein sequence ID" value="KAJ4461654.1"/>
    <property type="molecule type" value="Genomic_DNA"/>
</dbReference>
<keyword evidence="6 8" id="KW-0472">Membrane</keyword>
<dbReference type="PROSITE" id="PS50088">
    <property type="entry name" value="ANK_REPEAT"/>
    <property type="match status" value="2"/>
</dbReference>
<dbReference type="InterPro" id="IPR001594">
    <property type="entry name" value="Palmitoyltrfase_DHHC"/>
</dbReference>
<feature type="transmembrane region" description="Helical" evidence="8">
    <location>
        <begin position="238"/>
        <end position="257"/>
    </location>
</feature>
<evidence type="ECO:0000256" key="5">
    <source>
        <dbReference type="ARBA" id="ARBA00023043"/>
    </source>
</evidence>
<evidence type="ECO:0000256" key="6">
    <source>
        <dbReference type="ARBA" id="ARBA00023136"/>
    </source>
</evidence>
<evidence type="ECO:0000256" key="2">
    <source>
        <dbReference type="ARBA" id="ARBA00022692"/>
    </source>
</evidence>
<feature type="transmembrane region" description="Helical" evidence="8">
    <location>
        <begin position="461"/>
        <end position="483"/>
    </location>
</feature>
<dbReference type="PROSITE" id="PS50216">
    <property type="entry name" value="DHHC"/>
    <property type="match status" value="1"/>
</dbReference>
<gene>
    <name evidence="11" type="ORF">PAPYR_1767</name>
</gene>
<keyword evidence="8" id="KW-0012">Acyltransferase</keyword>
<feature type="compositionally biased region" description="Low complexity" evidence="9">
    <location>
        <begin position="530"/>
        <end position="540"/>
    </location>
</feature>
<organism evidence="11 12">
    <name type="scientific">Paratrimastix pyriformis</name>
    <dbReference type="NCBI Taxonomy" id="342808"/>
    <lineage>
        <taxon>Eukaryota</taxon>
        <taxon>Metamonada</taxon>
        <taxon>Preaxostyla</taxon>
        <taxon>Paratrimastigidae</taxon>
        <taxon>Paratrimastix</taxon>
    </lineage>
</organism>
<evidence type="ECO:0000259" key="10">
    <source>
        <dbReference type="Pfam" id="PF01529"/>
    </source>
</evidence>
<keyword evidence="4 8" id="KW-1133">Transmembrane helix</keyword>
<evidence type="ECO:0000313" key="11">
    <source>
        <dbReference type="EMBL" id="KAJ4461654.1"/>
    </source>
</evidence>
<keyword evidence="3" id="KW-0677">Repeat</keyword>
<protein>
    <recommendedName>
        <fullName evidence="8">Palmitoyltransferase</fullName>
        <ecNumber evidence="8">2.3.1.225</ecNumber>
    </recommendedName>
</protein>
<keyword evidence="12" id="KW-1185">Reference proteome</keyword>
<proteinExistence type="inferred from homology"/>
<feature type="region of interest" description="Disordered" evidence="9">
    <location>
        <begin position="628"/>
        <end position="663"/>
    </location>
</feature>
<name>A0ABQ8URA4_9EUKA</name>
<dbReference type="PANTHER" id="PTHR24161:SF17">
    <property type="entry name" value="PALMITOYLTRANSFERASE"/>
    <property type="match status" value="1"/>
</dbReference>
<comment type="subcellular location">
    <subcellularLocation>
        <location evidence="1">Membrane</location>
        <topology evidence="1">Multi-pass membrane protein</topology>
    </subcellularLocation>
</comment>
<dbReference type="Proteomes" id="UP001141327">
    <property type="component" value="Unassembled WGS sequence"/>
</dbReference>
<evidence type="ECO:0000256" key="7">
    <source>
        <dbReference type="PROSITE-ProRule" id="PRU00023"/>
    </source>
</evidence>
<reference evidence="11" key="1">
    <citation type="journal article" date="2022" name="bioRxiv">
        <title>Genomics of Preaxostyla Flagellates Illuminates Evolutionary Transitions and the Path Towards Mitochondrial Loss.</title>
        <authorList>
            <person name="Novak L.V.F."/>
            <person name="Treitli S.C."/>
            <person name="Pyrih J."/>
            <person name="Halakuc P."/>
            <person name="Pipaliya S.V."/>
            <person name="Vacek V."/>
            <person name="Brzon O."/>
            <person name="Soukal P."/>
            <person name="Eme L."/>
            <person name="Dacks J.B."/>
            <person name="Karnkowska A."/>
            <person name="Elias M."/>
            <person name="Hampl V."/>
        </authorList>
    </citation>
    <scope>NUCLEOTIDE SEQUENCE</scope>
    <source>
        <strain evidence="11">RCP-MX</strain>
    </source>
</reference>
<dbReference type="SMART" id="SM00248">
    <property type="entry name" value="ANK"/>
    <property type="match status" value="5"/>
</dbReference>
<feature type="repeat" description="ANK" evidence="7">
    <location>
        <begin position="18"/>
        <end position="50"/>
    </location>
</feature>
<keyword evidence="2 8" id="KW-0812">Transmembrane</keyword>
<accession>A0ABQ8URA4</accession>
<dbReference type="Pfam" id="PF12796">
    <property type="entry name" value="Ank_2"/>
    <property type="match status" value="1"/>
</dbReference>
<comment type="catalytic activity">
    <reaction evidence="8">
        <text>L-cysteinyl-[protein] + hexadecanoyl-CoA = S-hexadecanoyl-L-cysteinyl-[protein] + CoA</text>
        <dbReference type="Rhea" id="RHEA:36683"/>
        <dbReference type="Rhea" id="RHEA-COMP:10131"/>
        <dbReference type="Rhea" id="RHEA-COMP:11032"/>
        <dbReference type="ChEBI" id="CHEBI:29950"/>
        <dbReference type="ChEBI" id="CHEBI:57287"/>
        <dbReference type="ChEBI" id="CHEBI:57379"/>
        <dbReference type="ChEBI" id="CHEBI:74151"/>
        <dbReference type="EC" id="2.3.1.225"/>
    </reaction>
</comment>
<comment type="similarity">
    <text evidence="8">Belongs to the DHHC palmitoyltransferase family.</text>
</comment>
<evidence type="ECO:0000256" key="4">
    <source>
        <dbReference type="ARBA" id="ARBA00022989"/>
    </source>
</evidence>
<dbReference type="Pfam" id="PF01529">
    <property type="entry name" value="DHHC"/>
    <property type="match status" value="1"/>
</dbReference>
<evidence type="ECO:0000256" key="1">
    <source>
        <dbReference type="ARBA" id="ARBA00004141"/>
    </source>
</evidence>